<dbReference type="RefSeq" id="WP_069204107.1">
    <property type="nucleotide sequence ID" value="NZ_CP014168.1"/>
</dbReference>
<dbReference type="KEGG" id="span:AWL63_05675"/>
<dbReference type="OrthoDB" id="7409816at2"/>
<dbReference type="STRING" id="1560345.AWL63_05675"/>
<evidence type="ECO:0000313" key="2">
    <source>
        <dbReference type="Proteomes" id="UP000094256"/>
    </source>
</evidence>
<accession>A0A1B3Z7X1</accession>
<gene>
    <name evidence="1" type="ORF">AWL63_05675</name>
</gene>
<reference evidence="1 2" key="1">
    <citation type="submission" date="2016-01" db="EMBL/GenBank/DDBJ databases">
        <title>Complete genome and mega plasmid sequence of Sphingomonas panacis DCY99 elicits systemic resistance in rice to Xanthomonas oryzae.</title>
        <authorList>
            <person name="Kim Y.J."/>
            <person name="Yang D.C."/>
            <person name="Sing P."/>
        </authorList>
    </citation>
    <scope>NUCLEOTIDE SEQUENCE [LARGE SCALE GENOMIC DNA]</scope>
    <source>
        <strain evidence="1 2">DCY99</strain>
    </source>
</reference>
<dbReference type="PROSITE" id="PS51257">
    <property type="entry name" value="PROKAR_LIPOPROTEIN"/>
    <property type="match status" value="1"/>
</dbReference>
<proteinExistence type="predicted"/>
<dbReference type="AlphaFoldDB" id="A0A1B3Z7X1"/>
<evidence type="ECO:0000313" key="1">
    <source>
        <dbReference type="EMBL" id="AOH83533.1"/>
    </source>
</evidence>
<name>A0A1B3Z7X1_9SPHN</name>
<evidence type="ECO:0008006" key="3">
    <source>
        <dbReference type="Google" id="ProtNLM"/>
    </source>
</evidence>
<protein>
    <recommendedName>
        <fullName evidence="3">Lipoprotein</fullName>
    </recommendedName>
</protein>
<dbReference type="EMBL" id="CP014168">
    <property type="protein sequence ID" value="AOH83533.1"/>
    <property type="molecule type" value="Genomic_DNA"/>
</dbReference>
<organism evidence="1 2">
    <name type="scientific">Sphingomonas panacis</name>
    <dbReference type="NCBI Taxonomy" id="1560345"/>
    <lineage>
        <taxon>Bacteria</taxon>
        <taxon>Pseudomonadati</taxon>
        <taxon>Pseudomonadota</taxon>
        <taxon>Alphaproteobacteria</taxon>
        <taxon>Sphingomonadales</taxon>
        <taxon>Sphingomonadaceae</taxon>
        <taxon>Sphingomonas</taxon>
    </lineage>
</organism>
<dbReference type="Proteomes" id="UP000094256">
    <property type="component" value="Chromosome"/>
</dbReference>
<sequence length="103" mass="10829">MAKTRRLIPLLLIAALAGCSSPEQRVRAGLVGAGVPQPIAGCMATRMTDRLSLAQLRRLGEIGKARRARGVGELIRELRSLNDPKIVDVTATAAALCASGLAR</sequence>
<keyword evidence="2" id="KW-1185">Reference proteome</keyword>